<comment type="function">
    <text evidence="1">Needed for flagellar regrowth and assembly.</text>
</comment>
<dbReference type="GO" id="GO:0044781">
    <property type="term" value="P:bacterial-type flagellum organization"/>
    <property type="evidence" value="ECO:0007669"/>
    <property type="project" value="UniProtKB-KW"/>
</dbReference>
<accession>A0A239ELJ2</accession>
<keyword evidence="10" id="KW-0966">Cell projection</keyword>
<proteinExistence type="inferred from homology"/>
<evidence type="ECO:0000256" key="4">
    <source>
        <dbReference type="ARBA" id="ARBA00022448"/>
    </source>
</evidence>
<keyword evidence="7" id="KW-1006">Bacterial flagellum protein export</keyword>
<evidence type="ECO:0000256" key="8">
    <source>
        <dbReference type="SAM" id="Coils"/>
    </source>
</evidence>
<dbReference type="RefSeq" id="WP_089407260.1">
    <property type="nucleotide sequence ID" value="NZ_FZOU01000001.1"/>
</dbReference>
<evidence type="ECO:0000256" key="7">
    <source>
        <dbReference type="ARBA" id="ARBA00023225"/>
    </source>
</evidence>
<feature type="domain" description="Flagellar assembly protein FliH/Type III secretion system HrpE" evidence="9">
    <location>
        <begin position="107"/>
        <end position="229"/>
    </location>
</feature>
<evidence type="ECO:0000259" key="9">
    <source>
        <dbReference type="Pfam" id="PF02108"/>
    </source>
</evidence>
<keyword evidence="5" id="KW-1005">Bacterial flagellum biogenesis</keyword>
<keyword evidence="4" id="KW-0813">Transport</keyword>
<dbReference type="Pfam" id="PF02108">
    <property type="entry name" value="FliH"/>
    <property type="match status" value="1"/>
</dbReference>
<evidence type="ECO:0000313" key="10">
    <source>
        <dbReference type="EMBL" id="SNS44903.1"/>
    </source>
</evidence>
<keyword evidence="10" id="KW-0282">Flagellum</keyword>
<keyword evidence="6" id="KW-0653">Protein transport</keyword>
<dbReference type="Proteomes" id="UP000198356">
    <property type="component" value="Unassembled WGS sequence"/>
</dbReference>
<dbReference type="GO" id="GO:0005829">
    <property type="term" value="C:cytosol"/>
    <property type="evidence" value="ECO:0007669"/>
    <property type="project" value="TreeGrafter"/>
</dbReference>
<dbReference type="PANTHER" id="PTHR34982:SF1">
    <property type="entry name" value="FLAGELLAR ASSEMBLY PROTEIN FLIH"/>
    <property type="match status" value="1"/>
</dbReference>
<comment type="similarity">
    <text evidence="2">Belongs to the FliH family.</text>
</comment>
<evidence type="ECO:0000256" key="3">
    <source>
        <dbReference type="ARBA" id="ARBA00016507"/>
    </source>
</evidence>
<keyword evidence="11" id="KW-1185">Reference proteome</keyword>
<dbReference type="InterPro" id="IPR018035">
    <property type="entry name" value="Flagellar_FliH/T3SS_HrpE"/>
</dbReference>
<evidence type="ECO:0000256" key="1">
    <source>
        <dbReference type="ARBA" id="ARBA00003041"/>
    </source>
</evidence>
<sequence>MISKSDSGVRLFPEMPVDLAGGKPNVSLMEFLSMELPRLEAAAQARPSQAAAAAEAASAAQAAHEEALRQQERAAQTRTMIDAARAEARVEARREMEREVEARLAAERERVATVCADFIRDRQRYFADAEEQVVKLALAIAARVLHRESMMDPLLLAGAVRVAIAKVEDTSAVSLRVVPADEAMWRGVFPPGSEPIIEVQGDERLMPGEVVLETVVGRVELGVAVQLEEIEQGFFDLLQRRPN</sequence>
<dbReference type="EMBL" id="FZOU01000001">
    <property type="protein sequence ID" value="SNS44903.1"/>
    <property type="molecule type" value="Genomic_DNA"/>
</dbReference>
<feature type="coiled-coil region" evidence="8">
    <location>
        <begin position="54"/>
        <end position="109"/>
    </location>
</feature>
<dbReference type="PANTHER" id="PTHR34982">
    <property type="entry name" value="YOP PROTEINS TRANSLOCATION PROTEIN L"/>
    <property type="match status" value="1"/>
</dbReference>
<evidence type="ECO:0000256" key="5">
    <source>
        <dbReference type="ARBA" id="ARBA00022795"/>
    </source>
</evidence>
<keyword evidence="10" id="KW-0969">Cilium</keyword>
<dbReference type="AlphaFoldDB" id="A0A239ELJ2"/>
<gene>
    <name evidence="10" type="ORF">SAMN05421770_1011019</name>
</gene>
<protein>
    <recommendedName>
        <fullName evidence="3">Flagellar assembly protein FliH</fullName>
    </recommendedName>
</protein>
<dbReference type="GO" id="GO:0015031">
    <property type="term" value="P:protein transport"/>
    <property type="evidence" value="ECO:0007669"/>
    <property type="project" value="UniProtKB-KW"/>
</dbReference>
<dbReference type="InterPro" id="IPR051472">
    <property type="entry name" value="T3SS_Stator/FliH"/>
</dbReference>
<organism evidence="10 11">
    <name type="scientific">Granulicella rosea</name>
    <dbReference type="NCBI Taxonomy" id="474952"/>
    <lineage>
        <taxon>Bacteria</taxon>
        <taxon>Pseudomonadati</taxon>
        <taxon>Acidobacteriota</taxon>
        <taxon>Terriglobia</taxon>
        <taxon>Terriglobales</taxon>
        <taxon>Acidobacteriaceae</taxon>
        <taxon>Granulicella</taxon>
    </lineage>
</organism>
<keyword evidence="8" id="KW-0175">Coiled coil</keyword>
<evidence type="ECO:0000256" key="2">
    <source>
        <dbReference type="ARBA" id="ARBA00006602"/>
    </source>
</evidence>
<dbReference type="OrthoDB" id="122610at2"/>
<evidence type="ECO:0000313" key="11">
    <source>
        <dbReference type="Proteomes" id="UP000198356"/>
    </source>
</evidence>
<evidence type="ECO:0000256" key="6">
    <source>
        <dbReference type="ARBA" id="ARBA00022927"/>
    </source>
</evidence>
<name>A0A239ELJ2_9BACT</name>
<reference evidence="10 11" key="1">
    <citation type="submission" date="2017-06" db="EMBL/GenBank/DDBJ databases">
        <authorList>
            <person name="Kim H.J."/>
            <person name="Triplett B.A."/>
        </authorList>
    </citation>
    <scope>NUCLEOTIDE SEQUENCE [LARGE SCALE GENOMIC DNA]</scope>
    <source>
        <strain evidence="10 11">DSM 18704</strain>
    </source>
</reference>